<keyword evidence="2" id="KW-1185">Reference proteome</keyword>
<gene>
    <name evidence="1" type="ORF">PRZ48_000373</name>
</gene>
<dbReference type="EMBL" id="JAXOVC010000001">
    <property type="protein sequence ID" value="KAK4506641.1"/>
    <property type="molecule type" value="Genomic_DNA"/>
</dbReference>
<evidence type="ECO:0000313" key="2">
    <source>
        <dbReference type="Proteomes" id="UP001305779"/>
    </source>
</evidence>
<organism evidence="1 2">
    <name type="scientific">Zasmidium cellare</name>
    <name type="common">Wine cellar mold</name>
    <name type="synonym">Racodium cellare</name>
    <dbReference type="NCBI Taxonomy" id="395010"/>
    <lineage>
        <taxon>Eukaryota</taxon>
        <taxon>Fungi</taxon>
        <taxon>Dikarya</taxon>
        <taxon>Ascomycota</taxon>
        <taxon>Pezizomycotina</taxon>
        <taxon>Dothideomycetes</taxon>
        <taxon>Dothideomycetidae</taxon>
        <taxon>Mycosphaerellales</taxon>
        <taxon>Mycosphaerellaceae</taxon>
        <taxon>Zasmidium</taxon>
    </lineage>
</organism>
<name>A0ABR0EYA2_ZASCE</name>
<comment type="caution">
    <text evidence="1">The sequence shown here is derived from an EMBL/GenBank/DDBJ whole genome shotgun (WGS) entry which is preliminary data.</text>
</comment>
<proteinExistence type="predicted"/>
<protein>
    <recommendedName>
        <fullName evidence="3">BTB domain-containing protein</fullName>
    </recommendedName>
</protein>
<evidence type="ECO:0008006" key="3">
    <source>
        <dbReference type="Google" id="ProtNLM"/>
    </source>
</evidence>
<dbReference type="PANTHER" id="PTHR38119:SF1">
    <property type="entry name" value="BTB DOMAIN-CONTAINING PROTEIN"/>
    <property type="match status" value="1"/>
</dbReference>
<sequence>MAASFPQAGDENVEVYLTSDTSEKILLHSYVLALHSKWFKASLSERWNGGDAPHNDKNRWTYELRFDKDSAFGMLSRRAAADVTSTTKTDTETISSKPPTTAKELHKERMARVNAHKQMLGALYHIIPTFSHESFDSARTSIVLLAEAADVYNCEQVIKIHTENHLRLYRNEVLDLCASDPVGMLELAMAIKSEWVFMEASTHLIGRSKYFFGRVKEKLRGMGLVDLFEEKRTQLKEKLSACERDMFMIENTSAKGWHAIVAMAYFRQWLSEELKSGAGSNLSQGYASLYHAIKRRAGGVHKASETGAVQSFLDQLFSDASPEDVASKLDEAFRRASVIVEPILKDVTRRQDKTDDPYRALTFMGISDEEIPWAQKK</sequence>
<dbReference type="Proteomes" id="UP001305779">
    <property type="component" value="Unassembled WGS sequence"/>
</dbReference>
<reference evidence="1 2" key="1">
    <citation type="journal article" date="2023" name="G3 (Bethesda)">
        <title>A chromosome-level genome assembly of Zasmidium syzygii isolated from banana leaves.</title>
        <authorList>
            <person name="van Westerhoven A.C."/>
            <person name="Mehrabi R."/>
            <person name="Talebi R."/>
            <person name="Steentjes M.B.F."/>
            <person name="Corcolon B."/>
            <person name="Chong P.A."/>
            <person name="Kema G.H.J."/>
            <person name="Seidl M.F."/>
        </authorList>
    </citation>
    <scope>NUCLEOTIDE SEQUENCE [LARGE SCALE GENOMIC DNA]</scope>
    <source>
        <strain evidence="1 2">P124</strain>
    </source>
</reference>
<evidence type="ECO:0000313" key="1">
    <source>
        <dbReference type="EMBL" id="KAK4506641.1"/>
    </source>
</evidence>
<dbReference type="PANTHER" id="PTHR38119">
    <property type="entry name" value="BTB DOMAIN-CONTAINING PROTEIN-RELATED"/>
    <property type="match status" value="1"/>
</dbReference>
<accession>A0ABR0EYA2</accession>